<protein>
    <submittedName>
        <fullName evidence="3">Putative ATPase domain containing protein</fullName>
    </submittedName>
</protein>
<reference evidence="3" key="1">
    <citation type="submission" date="2020-03" db="EMBL/GenBank/DDBJ databases">
        <title>The deep terrestrial virosphere.</title>
        <authorList>
            <person name="Holmfeldt K."/>
            <person name="Nilsson E."/>
            <person name="Simone D."/>
            <person name="Lopez-Fernandez M."/>
            <person name="Wu X."/>
            <person name="de Brujin I."/>
            <person name="Lundin D."/>
            <person name="Andersson A."/>
            <person name="Bertilsson S."/>
            <person name="Dopson M."/>
        </authorList>
    </citation>
    <scope>NUCLEOTIDE SEQUENCE</scope>
    <source>
        <strain evidence="3">MM415A00229</strain>
        <strain evidence="2">MM415B01070</strain>
    </source>
</reference>
<gene>
    <name evidence="3" type="ORF">MM415A00229_0009</name>
    <name evidence="2" type="ORF">MM415B01070_0017</name>
</gene>
<sequence length="225" mass="25223">MFDPGGEKVLREQIESGLVFPNTDPIFGGWTAFAEEVARLYVGGFFNQIGTLAIDSLTTMSQSAMEHILQKGGRSGGVPQRDDYLKQQMILKSILYDQTKKDFKGLCSLSCNFITTAHLETEKDDVTGRIKANPIVTGKLKTSIPLLFDEVYVCTTKPGPKGTEYRLLTQNEGYYKARTRIGAYKFEMYEDPNITKLLEKSGIIEKPEEQKQPSKQEETKDGNVC</sequence>
<dbReference type="EMBL" id="MT141417">
    <property type="protein sequence ID" value="QJA60683.1"/>
    <property type="molecule type" value="Genomic_DNA"/>
</dbReference>
<dbReference type="AlphaFoldDB" id="A0A6M3KR54"/>
<accession>A0A6M3KR54</accession>
<evidence type="ECO:0000313" key="3">
    <source>
        <dbReference type="EMBL" id="QJA84061.1"/>
    </source>
</evidence>
<proteinExistence type="predicted"/>
<dbReference type="EMBL" id="MT142523">
    <property type="protein sequence ID" value="QJA84061.1"/>
    <property type="molecule type" value="Genomic_DNA"/>
</dbReference>
<name>A0A6M3KR54_9ZZZZ</name>
<evidence type="ECO:0000313" key="2">
    <source>
        <dbReference type="EMBL" id="QJA60683.1"/>
    </source>
</evidence>
<feature type="region of interest" description="Disordered" evidence="1">
    <location>
        <begin position="201"/>
        <end position="225"/>
    </location>
</feature>
<organism evidence="3">
    <name type="scientific">viral metagenome</name>
    <dbReference type="NCBI Taxonomy" id="1070528"/>
    <lineage>
        <taxon>unclassified sequences</taxon>
        <taxon>metagenomes</taxon>
        <taxon>organismal metagenomes</taxon>
    </lineage>
</organism>
<evidence type="ECO:0000256" key="1">
    <source>
        <dbReference type="SAM" id="MobiDB-lite"/>
    </source>
</evidence>